<evidence type="ECO:0008006" key="5">
    <source>
        <dbReference type="Google" id="ProtNLM"/>
    </source>
</evidence>
<dbReference type="KEGG" id="clac:EG342_01630"/>
<sequence length="169" mass="19413">MRNLVYCILLLACSSKNEKKSISYDVDITDKKIIEMTISNTTGKDYFFAHPQLFFIKTRHNSNKNIVTEDVITEIEYNYKQIVMDKKNDGNALIVNSNTNCNSIFFKLKNGEHIKLKYNISNKKDLSTGIYSVVANDINCNIDSIEKESISDYSYYKGILSLPDKIIIK</sequence>
<reference evidence="1 4" key="2">
    <citation type="submission" date="2018-11" db="EMBL/GenBank/DDBJ databases">
        <title>Proposal to divide the Flavobacteriaceae and reorganize its genera based on Amino Acid Identity values calculated from whole genome sequences.</title>
        <authorList>
            <person name="Nicholson A.C."/>
            <person name="Gulvik C.A."/>
            <person name="Whitney A.M."/>
            <person name="Humrighouse B.W."/>
            <person name="Bell M."/>
            <person name="Holmes B."/>
            <person name="Steigerwalt A.G."/>
            <person name="Villarma A."/>
            <person name="Sheth M."/>
            <person name="Batra D."/>
            <person name="Pryor J."/>
            <person name="Bernardet J.-F."/>
            <person name="Hugo C."/>
            <person name="Kampfer P."/>
            <person name="Newman J."/>
            <person name="McQuiston J.R."/>
        </authorList>
    </citation>
    <scope>NUCLEOTIDE SEQUENCE [LARGE SCALE GENOMIC DNA]</scope>
    <source>
        <strain evidence="1 4">KC_1864</strain>
    </source>
</reference>
<evidence type="ECO:0000313" key="2">
    <source>
        <dbReference type="EMBL" id="PNW13587.1"/>
    </source>
</evidence>
<keyword evidence="4" id="KW-1185">Reference proteome</keyword>
<dbReference type="EMBL" id="CP033924">
    <property type="protein sequence ID" value="AZA80691.1"/>
    <property type="molecule type" value="Genomic_DNA"/>
</dbReference>
<proteinExistence type="predicted"/>
<reference evidence="2 3" key="1">
    <citation type="submission" date="2018-01" db="EMBL/GenBank/DDBJ databases">
        <title>Draft genome sequences of Chryseobacterium lactis NCTC11390, Chryseobacterium oncorhynchi 701B-08, and Chryseobacterium viscerum 687B-08.</title>
        <authorList>
            <person name="Jeong J.-J."/>
            <person name="Lee Y.J."/>
            <person name="Park B."/>
            <person name="Choi I.-G."/>
            <person name="Kim K.D."/>
        </authorList>
    </citation>
    <scope>NUCLEOTIDE SEQUENCE [LARGE SCALE GENOMIC DNA]</scope>
    <source>
        <strain evidence="2 3">NCTC11390</strain>
    </source>
</reference>
<evidence type="ECO:0000313" key="4">
    <source>
        <dbReference type="Proteomes" id="UP000279972"/>
    </source>
</evidence>
<name>A0A3G6RPC9_CHRLC</name>
<evidence type="ECO:0000313" key="1">
    <source>
        <dbReference type="EMBL" id="AZA80691.1"/>
    </source>
</evidence>
<protein>
    <recommendedName>
        <fullName evidence="5">Lipoprotein</fullName>
    </recommendedName>
</protein>
<dbReference type="Proteomes" id="UP000279972">
    <property type="component" value="Chromosome"/>
</dbReference>
<dbReference type="EMBL" id="PPEH01000004">
    <property type="protein sequence ID" value="PNW13587.1"/>
    <property type="molecule type" value="Genomic_DNA"/>
</dbReference>
<accession>A0A3G6RPC9</accession>
<evidence type="ECO:0000313" key="3">
    <source>
        <dbReference type="Proteomes" id="UP000236262"/>
    </source>
</evidence>
<dbReference type="AlphaFoldDB" id="A0A3G6RPC9"/>
<organism evidence="2 3">
    <name type="scientific">Chryseobacterium lactis</name>
    <dbReference type="NCBI Taxonomy" id="1241981"/>
    <lineage>
        <taxon>Bacteria</taxon>
        <taxon>Pseudomonadati</taxon>
        <taxon>Bacteroidota</taxon>
        <taxon>Flavobacteriia</taxon>
        <taxon>Flavobacteriales</taxon>
        <taxon>Weeksellaceae</taxon>
        <taxon>Chryseobacterium group</taxon>
        <taxon>Chryseobacterium</taxon>
    </lineage>
</organism>
<dbReference type="Proteomes" id="UP000236262">
    <property type="component" value="Unassembled WGS sequence"/>
</dbReference>
<dbReference type="RefSeq" id="WP_103292018.1">
    <property type="nucleotide sequence ID" value="NZ_CP033924.1"/>
</dbReference>
<gene>
    <name evidence="2" type="ORF">C1637_12310</name>
    <name evidence="1" type="ORF">EG342_01630</name>
</gene>
<dbReference type="OrthoDB" id="9938344at2"/>